<dbReference type="AlphaFoldDB" id="A0A4R0P9U0"/>
<dbReference type="PANTHER" id="PTHR30273:SF2">
    <property type="entry name" value="PROTEIN FECR"/>
    <property type="match status" value="1"/>
</dbReference>
<dbReference type="InterPro" id="IPR012373">
    <property type="entry name" value="Ferrdict_sens_TM"/>
</dbReference>
<keyword evidence="1" id="KW-0812">Transmembrane</keyword>
<dbReference type="EMBL" id="SJSN01000001">
    <property type="protein sequence ID" value="TCD12518.1"/>
    <property type="molecule type" value="Genomic_DNA"/>
</dbReference>
<dbReference type="PANTHER" id="PTHR30273">
    <property type="entry name" value="PERIPLASMIC SIGNAL SENSOR AND SIGMA FACTOR ACTIVATOR FECR-RELATED"/>
    <property type="match status" value="1"/>
</dbReference>
<keyword evidence="5" id="KW-1185">Reference proteome</keyword>
<dbReference type="InterPro" id="IPR006860">
    <property type="entry name" value="FecR"/>
</dbReference>
<evidence type="ECO:0000256" key="1">
    <source>
        <dbReference type="SAM" id="Phobius"/>
    </source>
</evidence>
<gene>
    <name evidence="4" type="ORF">EZ449_00255</name>
</gene>
<dbReference type="PIRSF" id="PIRSF018266">
    <property type="entry name" value="FecR"/>
    <property type="match status" value="1"/>
</dbReference>
<evidence type="ECO:0000313" key="4">
    <source>
        <dbReference type="EMBL" id="TCD12518.1"/>
    </source>
</evidence>
<keyword evidence="1" id="KW-0472">Membrane</keyword>
<feature type="domain" description="FecR protein" evidence="2">
    <location>
        <begin position="114"/>
        <end position="207"/>
    </location>
</feature>
<reference evidence="4 5" key="1">
    <citation type="submission" date="2019-02" db="EMBL/GenBank/DDBJ databases">
        <title>Pedobacter sp. RP-3-11 sp. nov., isolated from Arctic soil.</title>
        <authorList>
            <person name="Dahal R.H."/>
        </authorList>
    </citation>
    <scope>NUCLEOTIDE SEQUENCE [LARGE SCALE GENOMIC DNA]</scope>
    <source>
        <strain evidence="4 5">RP-3-11</strain>
    </source>
</reference>
<accession>A0A4R0P9U0</accession>
<dbReference type="Gene3D" id="2.60.120.1440">
    <property type="match status" value="1"/>
</dbReference>
<feature type="domain" description="Protein FecR C-terminal" evidence="3">
    <location>
        <begin position="251"/>
        <end position="316"/>
    </location>
</feature>
<dbReference type="OrthoDB" id="1452822at2"/>
<evidence type="ECO:0000313" key="5">
    <source>
        <dbReference type="Proteomes" id="UP000291485"/>
    </source>
</evidence>
<evidence type="ECO:0000259" key="2">
    <source>
        <dbReference type="Pfam" id="PF04773"/>
    </source>
</evidence>
<evidence type="ECO:0000259" key="3">
    <source>
        <dbReference type="Pfam" id="PF16344"/>
    </source>
</evidence>
<protein>
    <submittedName>
        <fullName evidence="4">DUF4974 domain-containing protein</fullName>
    </submittedName>
</protein>
<dbReference type="Proteomes" id="UP000291485">
    <property type="component" value="Unassembled WGS sequence"/>
</dbReference>
<dbReference type="InterPro" id="IPR032508">
    <property type="entry name" value="FecR_C"/>
</dbReference>
<sequence>MLNQPEYLNLIVQYLNNPQDELLHAEIISLRAASPENEFYFKEVERIWKFSSKSARLELLNTEQAAKNFKFSLKALAPHKSNFSKWLGGIAASIIIAGIGIFMFNSRKNAEVLTVKTHAGQTDTISLIDGSKVILAENSELKYPTQFGSQTRDVILDSGRAFFLISKDPKHAFRVNMGESRVSVLGTSFNLTFSKTKIDLDVKTGRVMFLPYKDAVSSILSAGQGLSYNIEQKQFLARISQNSDSWITKALTFVDTPLEEVCRQLSSCYGVEIAFVSGTRVNKKFNATFKNEDLKDILTVLEQTYNLEIIKRRNKLILKTP</sequence>
<dbReference type="RefSeq" id="WP_131555958.1">
    <property type="nucleotide sequence ID" value="NZ_SJSN01000001.1"/>
</dbReference>
<dbReference type="Pfam" id="PF04773">
    <property type="entry name" value="FecR"/>
    <property type="match status" value="1"/>
</dbReference>
<proteinExistence type="predicted"/>
<dbReference type="Gene3D" id="3.55.50.30">
    <property type="match status" value="1"/>
</dbReference>
<organism evidence="4 5">
    <name type="scientific">Pedobacter frigidisoli</name>
    <dbReference type="NCBI Taxonomy" id="2530455"/>
    <lineage>
        <taxon>Bacteria</taxon>
        <taxon>Pseudomonadati</taxon>
        <taxon>Bacteroidota</taxon>
        <taxon>Sphingobacteriia</taxon>
        <taxon>Sphingobacteriales</taxon>
        <taxon>Sphingobacteriaceae</taxon>
        <taxon>Pedobacter</taxon>
    </lineage>
</organism>
<comment type="caution">
    <text evidence="4">The sequence shown here is derived from an EMBL/GenBank/DDBJ whole genome shotgun (WGS) entry which is preliminary data.</text>
</comment>
<keyword evidence="1" id="KW-1133">Transmembrane helix</keyword>
<dbReference type="GO" id="GO:0016989">
    <property type="term" value="F:sigma factor antagonist activity"/>
    <property type="evidence" value="ECO:0007669"/>
    <property type="project" value="TreeGrafter"/>
</dbReference>
<name>A0A4R0P9U0_9SPHI</name>
<dbReference type="Pfam" id="PF16344">
    <property type="entry name" value="FecR_C"/>
    <property type="match status" value="1"/>
</dbReference>
<feature type="transmembrane region" description="Helical" evidence="1">
    <location>
        <begin position="86"/>
        <end position="104"/>
    </location>
</feature>